<dbReference type="OrthoDB" id="8003259at2"/>
<dbReference type="RefSeq" id="WP_135419655.1">
    <property type="nucleotide sequence ID" value="NZ_SRLB01000051.1"/>
</dbReference>
<dbReference type="AlphaFoldDB" id="A0A4Z0NEP3"/>
<organism evidence="2 3">
    <name type="scientific">Methylobacterium nonmethylotrophicum</name>
    <dbReference type="NCBI Taxonomy" id="1141884"/>
    <lineage>
        <taxon>Bacteria</taxon>
        <taxon>Pseudomonadati</taxon>
        <taxon>Pseudomonadota</taxon>
        <taxon>Alphaproteobacteria</taxon>
        <taxon>Hyphomicrobiales</taxon>
        <taxon>Methylobacteriaceae</taxon>
        <taxon>Methylobacterium</taxon>
    </lineage>
</organism>
<dbReference type="EMBL" id="SRLB01000051">
    <property type="protein sequence ID" value="TGD93301.1"/>
    <property type="molecule type" value="Genomic_DNA"/>
</dbReference>
<sequence length="87" mass="8932">MIGRLISTLRPHRQPDPAETAAAETVPDEAVPDAAVLAAPPEAVAQFPSMVPLTPPPALNDDLEGALCDAVEEALRAAGYLPEPPAG</sequence>
<evidence type="ECO:0000313" key="2">
    <source>
        <dbReference type="EMBL" id="TGD93301.1"/>
    </source>
</evidence>
<protein>
    <submittedName>
        <fullName evidence="2">Uncharacterized protein</fullName>
    </submittedName>
</protein>
<feature type="region of interest" description="Disordered" evidence="1">
    <location>
        <begin position="1"/>
        <end position="27"/>
    </location>
</feature>
<evidence type="ECO:0000313" key="3">
    <source>
        <dbReference type="Proteomes" id="UP000297535"/>
    </source>
</evidence>
<keyword evidence="3" id="KW-1185">Reference proteome</keyword>
<dbReference type="Proteomes" id="UP000297535">
    <property type="component" value="Unassembled WGS sequence"/>
</dbReference>
<proteinExistence type="predicted"/>
<evidence type="ECO:0000256" key="1">
    <source>
        <dbReference type="SAM" id="MobiDB-lite"/>
    </source>
</evidence>
<comment type="caution">
    <text evidence="2">The sequence shown here is derived from an EMBL/GenBank/DDBJ whole genome shotgun (WGS) entry which is preliminary data.</text>
</comment>
<gene>
    <name evidence="2" type="ORF">EU555_33470</name>
</gene>
<accession>A0A4Z0NEP3</accession>
<name>A0A4Z0NEP3_9HYPH</name>
<reference evidence="2 3" key="1">
    <citation type="submission" date="2019-04" db="EMBL/GenBank/DDBJ databases">
        <authorList>
            <person name="Feng G."/>
            <person name="Zhu H."/>
        </authorList>
    </citation>
    <scope>NUCLEOTIDE SEQUENCE [LARGE SCALE GENOMIC DNA]</scope>
    <source>
        <strain evidence="2 3">6HR-1</strain>
    </source>
</reference>